<dbReference type="EMBL" id="JAROKS010000009">
    <property type="protein sequence ID" value="KAK1801193.1"/>
    <property type="molecule type" value="Genomic_DNA"/>
</dbReference>
<sequence length="347" mass="37937">MEELMRGQELRSPPLRGTVSTARAGAARGAERGAVGRLIRRTPLRQRFNLGRAQVRTAEIKTQVGQQTADSRQGWGKSCIHSNKSHVHMKQMVENMVENMVGSMVEKIVENMVENMVGSMVEKIVENMVENMVGSMVEKIVENMVENMVGSMVEKIVENMVENMVGSMVEKIVENMVENMVGSMVEKIVENMVGSMVEKIVENMVENMVGSMVGSCTAPPLMLPPRSRLDSPPTRGACDHRSLFLATNEKQTAISFNSASRPRLPLKAIDWLNGATTSQSTGSRPAHVVHSATFTLATRNVSWLWVDGGGPVGRRVQLSGQVSADDNAAAAWCQRGALRWALPSGTC</sequence>
<gene>
    <name evidence="1" type="ORF">P4O66_022888</name>
</gene>
<accession>A0AAD8ZKQ5</accession>
<organism evidence="1 2">
    <name type="scientific">Electrophorus voltai</name>
    <dbReference type="NCBI Taxonomy" id="2609070"/>
    <lineage>
        <taxon>Eukaryota</taxon>
        <taxon>Metazoa</taxon>
        <taxon>Chordata</taxon>
        <taxon>Craniata</taxon>
        <taxon>Vertebrata</taxon>
        <taxon>Euteleostomi</taxon>
        <taxon>Actinopterygii</taxon>
        <taxon>Neopterygii</taxon>
        <taxon>Teleostei</taxon>
        <taxon>Ostariophysi</taxon>
        <taxon>Gymnotiformes</taxon>
        <taxon>Gymnotoidei</taxon>
        <taxon>Gymnotidae</taxon>
        <taxon>Electrophorus</taxon>
    </lineage>
</organism>
<dbReference type="Proteomes" id="UP001239994">
    <property type="component" value="Unassembled WGS sequence"/>
</dbReference>
<evidence type="ECO:0000313" key="1">
    <source>
        <dbReference type="EMBL" id="KAK1801193.1"/>
    </source>
</evidence>
<keyword evidence="2" id="KW-1185">Reference proteome</keyword>
<comment type="caution">
    <text evidence="1">The sequence shown here is derived from an EMBL/GenBank/DDBJ whole genome shotgun (WGS) entry which is preliminary data.</text>
</comment>
<dbReference type="AlphaFoldDB" id="A0AAD8ZKQ5"/>
<reference evidence="1" key="1">
    <citation type="submission" date="2023-03" db="EMBL/GenBank/DDBJ databases">
        <title>Electrophorus voltai genome.</title>
        <authorList>
            <person name="Bian C."/>
        </authorList>
    </citation>
    <scope>NUCLEOTIDE SEQUENCE</scope>
    <source>
        <strain evidence="1">CB-2022</strain>
        <tissue evidence="1">Muscle</tissue>
    </source>
</reference>
<evidence type="ECO:0000313" key="2">
    <source>
        <dbReference type="Proteomes" id="UP001239994"/>
    </source>
</evidence>
<name>A0AAD8ZKQ5_9TELE</name>
<proteinExistence type="predicted"/>
<protein>
    <submittedName>
        <fullName evidence="1">Uncharacterized protein</fullName>
    </submittedName>
</protein>